<dbReference type="RefSeq" id="WP_151667221.1">
    <property type="nucleotide sequence ID" value="NZ_WBVO01000005.1"/>
</dbReference>
<comment type="caution">
    <text evidence="2">The sequence shown here is derived from an EMBL/GenBank/DDBJ whole genome shotgun (WGS) entry which is preliminary data.</text>
</comment>
<dbReference type="EMBL" id="WBVO01000005">
    <property type="protein sequence ID" value="KAB2810077.1"/>
    <property type="molecule type" value="Genomic_DNA"/>
</dbReference>
<evidence type="ECO:0008006" key="4">
    <source>
        <dbReference type="Google" id="ProtNLM"/>
    </source>
</evidence>
<protein>
    <recommendedName>
        <fullName evidence="4">DUF541 domain-containing protein</fullName>
    </recommendedName>
</protein>
<dbReference type="OrthoDB" id="1228710at2"/>
<evidence type="ECO:0000313" key="2">
    <source>
        <dbReference type="EMBL" id="KAB2810077.1"/>
    </source>
</evidence>
<evidence type="ECO:0000313" key="3">
    <source>
        <dbReference type="Proteomes" id="UP000468650"/>
    </source>
</evidence>
<name>A0A6N6RKZ1_9FLAO</name>
<keyword evidence="3" id="KW-1185">Reference proteome</keyword>
<reference evidence="2 3" key="1">
    <citation type="submission" date="2019-09" db="EMBL/GenBank/DDBJ databases">
        <title>Genomes of family Cryomorphaceae.</title>
        <authorList>
            <person name="Bowman J.P."/>
        </authorList>
    </citation>
    <scope>NUCLEOTIDE SEQUENCE [LARGE SCALE GENOMIC DNA]</scope>
    <source>
        <strain evidence="2 3">LMG 25704</strain>
    </source>
</reference>
<keyword evidence="1" id="KW-0732">Signal</keyword>
<evidence type="ECO:0000256" key="1">
    <source>
        <dbReference type="SAM" id="SignalP"/>
    </source>
</evidence>
<dbReference type="AlphaFoldDB" id="A0A6N6RKZ1"/>
<feature type="chain" id="PRO_5027043561" description="DUF541 domain-containing protein" evidence="1">
    <location>
        <begin position="21"/>
        <end position="335"/>
    </location>
</feature>
<gene>
    <name evidence="2" type="ORF">F8C67_07520</name>
</gene>
<feature type="signal peptide" evidence="1">
    <location>
        <begin position="1"/>
        <end position="20"/>
    </location>
</feature>
<proteinExistence type="predicted"/>
<dbReference type="Proteomes" id="UP000468650">
    <property type="component" value="Unassembled WGS sequence"/>
</dbReference>
<accession>A0A6N6RKZ1</accession>
<sequence length="335" mass="38276">MRTKRIIAIAIATLPLFAVAQVRGNYDYRSSSNQQFRQTTVLPTTSGIASLQPLDIHHFTVKGMMNLEADSYLAIFTITQMGTTQGETEALVRAKTDSIKQALVAEGIDVETYIDMISFVPLYEVQVTKKIFSEDTYNEVPKGFELKKNLHFRYTDPEVLERLVALCAEQEIYDLVRVDYHIEDIEKKKAEMIAKAETLLMAEMNRHKRLMGVDFAEFNVQMADGFRSTYPIERYQTYTAYCSSALNVRAENGTVVQHDKTTSEFYMPIANKGYDFVMNASILEPVVQLEYEIVLRYTPKPEEQVVQPQVMTETEIQREVLLITANGEVIDLELD</sequence>
<organism evidence="2 3">
    <name type="scientific">Phaeocystidibacter luteus</name>
    <dbReference type="NCBI Taxonomy" id="911197"/>
    <lineage>
        <taxon>Bacteria</taxon>
        <taxon>Pseudomonadati</taxon>
        <taxon>Bacteroidota</taxon>
        <taxon>Flavobacteriia</taxon>
        <taxon>Flavobacteriales</taxon>
        <taxon>Phaeocystidibacteraceae</taxon>
        <taxon>Phaeocystidibacter</taxon>
    </lineage>
</organism>